<evidence type="ECO:0000313" key="2">
    <source>
        <dbReference type="Proteomes" id="UP000759246"/>
    </source>
</evidence>
<name>A0A929RPI2_9ACTO</name>
<reference evidence="1" key="1">
    <citation type="submission" date="2020-04" db="EMBL/GenBank/DDBJ databases">
        <title>Deep metagenomics examines the oral microbiome during advanced dental caries in children, revealing novel taxa and co-occurrences with host molecules.</title>
        <authorList>
            <person name="Baker J.L."/>
            <person name="Morton J.T."/>
            <person name="Dinis M."/>
            <person name="Alvarez R."/>
            <person name="Tran N.C."/>
            <person name="Knight R."/>
            <person name="Edlund A."/>
        </authorList>
    </citation>
    <scope>NUCLEOTIDE SEQUENCE</scope>
    <source>
        <strain evidence="1">JCVI_30_bin.13</strain>
    </source>
</reference>
<dbReference type="SUPFAM" id="SSF53254">
    <property type="entry name" value="Phosphoglycerate mutase-like"/>
    <property type="match status" value="1"/>
</dbReference>
<evidence type="ECO:0000313" key="1">
    <source>
        <dbReference type="EMBL" id="MBF0966291.1"/>
    </source>
</evidence>
<sequence>MPTLVLVRHAQAAYSYPDRSRPLTEAGVDQAARLGATLAREVGAFSVAVSSDAQRARETFAAILTRAGADDAWYDRSIYDGGEEEIIELARTFTGQAGLIVGHEPVISYAGYILARQEDRGAADRGVPTATALVLTFDGTWEDLAPGTCAMRVFYTPTTR</sequence>
<dbReference type="Proteomes" id="UP000759246">
    <property type="component" value="Unassembled WGS sequence"/>
</dbReference>
<dbReference type="SMART" id="SM00855">
    <property type="entry name" value="PGAM"/>
    <property type="match status" value="1"/>
</dbReference>
<gene>
    <name evidence="1" type="ORF">HXK09_03850</name>
</gene>
<dbReference type="AlphaFoldDB" id="A0A929RPI2"/>
<dbReference type="Pfam" id="PF00300">
    <property type="entry name" value="His_Phos_1"/>
    <property type="match status" value="1"/>
</dbReference>
<dbReference type="InterPro" id="IPR029033">
    <property type="entry name" value="His_PPase_superfam"/>
</dbReference>
<organism evidence="1 2">
    <name type="scientific">Actinomyces bouchesdurhonensis</name>
    <dbReference type="NCBI Taxonomy" id="1852361"/>
    <lineage>
        <taxon>Bacteria</taxon>
        <taxon>Bacillati</taxon>
        <taxon>Actinomycetota</taxon>
        <taxon>Actinomycetes</taxon>
        <taxon>Actinomycetales</taxon>
        <taxon>Actinomycetaceae</taxon>
        <taxon>Actinomyces</taxon>
    </lineage>
</organism>
<dbReference type="Gene3D" id="3.40.50.1240">
    <property type="entry name" value="Phosphoglycerate mutase-like"/>
    <property type="match status" value="1"/>
</dbReference>
<dbReference type="InterPro" id="IPR013078">
    <property type="entry name" value="His_Pase_superF_clade-1"/>
</dbReference>
<proteinExistence type="predicted"/>
<protein>
    <submittedName>
        <fullName evidence="1">Histidine phosphatase family protein</fullName>
    </submittedName>
</protein>
<comment type="caution">
    <text evidence="1">The sequence shown here is derived from an EMBL/GenBank/DDBJ whole genome shotgun (WGS) entry which is preliminary data.</text>
</comment>
<accession>A0A929RPI2</accession>
<dbReference type="CDD" id="cd07067">
    <property type="entry name" value="HP_PGM_like"/>
    <property type="match status" value="1"/>
</dbReference>
<dbReference type="EMBL" id="JABZGF010000079">
    <property type="protein sequence ID" value="MBF0966291.1"/>
    <property type="molecule type" value="Genomic_DNA"/>
</dbReference>